<reference evidence="2 3" key="1">
    <citation type="submission" date="2020-02" db="EMBL/GenBank/DDBJ databases">
        <authorList>
            <person name="Zheng R.K."/>
            <person name="Sun C.M."/>
        </authorList>
    </citation>
    <scope>NUCLEOTIDE SEQUENCE [LARGE SCALE GENOMIC DNA]</scope>
    <source>
        <strain evidence="3">rifampicinis</strain>
    </source>
</reference>
<protein>
    <submittedName>
        <fullName evidence="2">DUF1801 domain-containing protein</fullName>
    </submittedName>
</protein>
<gene>
    <name evidence="2" type="ORF">G4Y79_06155</name>
</gene>
<evidence type="ECO:0000259" key="1">
    <source>
        <dbReference type="Pfam" id="PF08818"/>
    </source>
</evidence>
<dbReference type="KEGG" id="pmet:G4Y79_06155"/>
<dbReference type="AlphaFoldDB" id="A0A7S8EBK2"/>
<proteinExistence type="predicted"/>
<dbReference type="EMBL" id="CP062983">
    <property type="protein sequence ID" value="QPC83960.1"/>
    <property type="molecule type" value="Genomic_DNA"/>
</dbReference>
<keyword evidence="3" id="KW-1185">Reference proteome</keyword>
<evidence type="ECO:0000313" key="3">
    <source>
        <dbReference type="Proteomes" id="UP000594468"/>
    </source>
</evidence>
<feature type="domain" description="YdhG-like" evidence="1">
    <location>
        <begin position="19"/>
        <end position="111"/>
    </location>
</feature>
<evidence type="ECO:0000313" key="2">
    <source>
        <dbReference type="EMBL" id="QPC83960.1"/>
    </source>
</evidence>
<dbReference type="Pfam" id="PF08818">
    <property type="entry name" value="DUF1801"/>
    <property type="match status" value="1"/>
</dbReference>
<sequence length="116" mass="13113">MSEAIKDFIESINQDWQAKVCRQLDQTIREAIPDVEARIQYKKPHYLKNGKYAAVYGTAKGWVSFTIFNATSLQPPSDRFEASENGDRITLKILENQDVDYAQLGQMLKEAAATIG</sequence>
<dbReference type="SUPFAM" id="SSF159888">
    <property type="entry name" value="YdhG-like"/>
    <property type="match status" value="1"/>
</dbReference>
<accession>A0A7S8EBK2</accession>
<dbReference type="Proteomes" id="UP000594468">
    <property type="component" value="Chromosome"/>
</dbReference>
<name>A0A7S8EBK2_9CHLR</name>
<dbReference type="Gene3D" id="3.90.1150.200">
    <property type="match status" value="1"/>
</dbReference>
<dbReference type="RefSeq" id="WP_195172024.1">
    <property type="nucleotide sequence ID" value="NZ_CP062983.1"/>
</dbReference>
<organism evidence="2 3">
    <name type="scientific">Phototrophicus methaneseepsis</name>
    <dbReference type="NCBI Taxonomy" id="2710758"/>
    <lineage>
        <taxon>Bacteria</taxon>
        <taxon>Bacillati</taxon>
        <taxon>Chloroflexota</taxon>
        <taxon>Candidatus Thermofontia</taxon>
        <taxon>Phototrophicales</taxon>
        <taxon>Phototrophicaceae</taxon>
        <taxon>Phototrophicus</taxon>
    </lineage>
</organism>
<dbReference type="InterPro" id="IPR014922">
    <property type="entry name" value="YdhG-like"/>
</dbReference>